<keyword evidence="2" id="KW-1185">Reference proteome</keyword>
<dbReference type="Proteomes" id="UP000605392">
    <property type="component" value="Unassembled WGS sequence"/>
</dbReference>
<protein>
    <submittedName>
        <fullName evidence="1">Uncharacterized protein</fullName>
    </submittedName>
</protein>
<gene>
    <name evidence="1" type="ORF">GCM10011375_01870</name>
</gene>
<evidence type="ECO:0000313" key="2">
    <source>
        <dbReference type="Proteomes" id="UP000605392"/>
    </source>
</evidence>
<accession>A0ACB5PLB8</accession>
<comment type="caution">
    <text evidence="1">The sequence shown here is derived from an EMBL/GenBank/DDBJ whole genome shotgun (WGS) entry which is preliminary data.</text>
</comment>
<reference evidence="1 2" key="1">
    <citation type="journal article" date="2019" name="Int. J. Syst. Evol. Microbiol.">
        <title>The Global Catalogue of Microorganisms (GCM) 10K type strain sequencing project: providing services to taxonomists for standard genome sequencing and annotation.</title>
        <authorList>
            <consortium name="The Broad Institute Genomics Platform"/>
            <consortium name="The Broad Institute Genome Sequencing Center for Infectious Disease"/>
            <person name="Wu L."/>
            <person name="Ma J."/>
        </authorList>
    </citation>
    <scope>NUCLEOTIDE SEQUENCE [LARGE SCALE GENOMIC DNA]</scope>
    <source>
        <strain evidence="1 2">CGMCC 1.12720</strain>
    </source>
</reference>
<proteinExistence type="predicted"/>
<dbReference type="EMBL" id="BMFN01000001">
    <property type="protein sequence ID" value="GGF49980.1"/>
    <property type="molecule type" value="Genomic_DNA"/>
</dbReference>
<name>A0ACB5PLB8_9BACT</name>
<sequence length="506" mass="54943">MKMKYSFFARYAVAGALFLGAASCDKDEFFGDNVDPNSPSEVPAGVVLSSLQASTAFINSNTIGRVGELFVQHMAGAEGIQTPAYDRYAIRGDFNNEWEFDVYAGALADAQNIIDTGDRSGPAFTGIAKLMKAYNFAVATDIWGDVPYSQALKGSAQLQPRFDKQEDIYKGNAQLEIQSLFDLVREGLNDLDQPPGLIVPTAANDLIYGGNIARWRKFGNTLLLKFALQISKKEPALATSVIREVLAKGPASYISDNADDFQLAFGTTVGNQNPFFSYNVTNRPGDQIASQRFIDTMNLRNDPRLPRFYSTSPANAAATTTAFGTFTGFQNGSNNAVPGIANRSRLGPYLLGNSGDAPVRMLTNFQTKFILAEAALLLGTGGDAQALFTQGIRASMTKAGVDAAAIDAYLANPANARWVTLSGSNTRRQNQIITQKWIALFGNGYEAWNDYRRTGFPRLAPVENPSSDSPTIPQRFFYTNGEISANANQVPADRPNITVPVWWASN</sequence>
<evidence type="ECO:0000313" key="1">
    <source>
        <dbReference type="EMBL" id="GGF49980.1"/>
    </source>
</evidence>
<organism evidence="1 2">
    <name type="scientific">Hymenobacter qilianensis</name>
    <dbReference type="NCBI Taxonomy" id="1385715"/>
    <lineage>
        <taxon>Bacteria</taxon>
        <taxon>Pseudomonadati</taxon>
        <taxon>Bacteroidota</taxon>
        <taxon>Cytophagia</taxon>
        <taxon>Cytophagales</taxon>
        <taxon>Hymenobacteraceae</taxon>
        <taxon>Hymenobacter</taxon>
    </lineage>
</organism>